<dbReference type="SUPFAM" id="SSF48452">
    <property type="entry name" value="TPR-like"/>
    <property type="match status" value="1"/>
</dbReference>
<dbReference type="AlphaFoldDB" id="A0A835AJC5"/>
<keyword evidence="6" id="KW-1185">Reference proteome</keyword>
<feature type="compositionally biased region" description="Basic residues" evidence="4">
    <location>
        <begin position="61"/>
        <end position="70"/>
    </location>
</feature>
<dbReference type="GO" id="GO:0003723">
    <property type="term" value="F:RNA binding"/>
    <property type="evidence" value="ECO:0007669"/>
    <property type="project" value="InterPro"/>
</dbReference>
<dbReference type="PROSITE" id="PS51375">
    <property type="entry name" value="PPR"/>
    <property type="match status" value="3"/>
</dbReference>
<reference evidence="5" key="1">
    <citation type="submission" date="2020-07" db="EMBL/GenBank/DDBJ databases">
        <title>Genome sequence and genetic diversity analysis of an under-domesticated orphan crop, white fonio (Digitaria exilis).</title>
        <authorList>
            <person name="Bennetzen J.L."/>
            <person name="Chen S."/>
            <person name="Ma X."/>
            <person name="Wang X."/>
            <person name="Yssel A.E.J."/>
            <person name="Chaluvadi S.R."/>
            <person name="Johnson M."/>
            <person name="Gangashetty P."/>
            <person name="Hamidou F."/>
            <person name="Sanogo M.D."/>
            <person name="Zwaenepoel A."/>
            <person name="Wallace J."/>
            <person name="Van De Peer Y."/>
            <person name="Van Deynze A."/>
        </authorList>
    </citation>
    <scope>NUCLEOTIDE SEQUENCE</scope>
    <source>
        <tissue evidence="5">Leaves</tissue>
    </source>
</reference>
<gene>
    <name evidence="5" type="ORF">HU200_058005</name>
</gene>
<sequence length="628" mass="68130">MWRHQLLGQIARGHSPTTAAQATARAKPGGACNGRCGRNAAPSRAACRALPRLPSPAAPVKPRRFHSATHHHQEPVPVPAHTYTTLLQRSAVTADPHLAASLHAALLKPGLISSEIFLSNHLLIAYFKSRLHRHGLRLLDEMPRRNVVSWSAAIAGLAQGDLPREALALFRQMRLAGCRPNEFTLVSALNASSFVGATGTGRALQLYALAVRLGFESNVFLTNAFLAAMVRHGQLADAVQLFDDACVRDVVSWNTLLVGLARHSCVQGWILWRRMAREGVGADGFSFSTVLSGVAARVSLASGLQVHAQLVKIGFGDDVYVGNSLVEMYMKSKCLVDGTRAFNEIHCKDVVSWTEMAAGCLHCGEPAKALGILSHMMLDGVMPNSYTFATVANACASLTDLDEGRKVHGYVIKLGDDSDVGVNNALIDMYAKSGSVSCAYKVFQSMQLRPVISWTAMIMGFAQNGLAREAVELFDNMLFKGVAPNYITLICVLYACSQGGFVDEGWIYFNAMEDKFGIRPGEDHYACMVDLLGKAGRIEEAEELISRMPFRPGVLVWQALLGACRLHGNEAAGKRAAEHALALEKDDPSTYMLLSNMLAGQHNWDNAGRVRGLMGDTEIMKLPGSSWF</sequence>
<dbReference type="EMBL" id="JACEFO010002444">
    <property type="protein sequence ID" value="KAF8660422.1"/>
    <property type="molecule type" value="Genomic_DNA"/>
</dbReference>
<evidence type="ECO:0000256" key="2">
    <source>
        <dbReference type="ARBA" id="ARBA00022946"/>
    </source>
</evidence>
<evidence type="ECO:0000313" key="5">
    <source>
        <dbReference type="EMBL" id="KAF8660422.1"/>
    </source>
</evidence>
<protein>
    <recommendedName>
        <fullName evidence="7">Pentatricopeptide repeat-containing protein</fullName>
    </recommendedName>
</protein>
<dbReference type="Pfam" id="PF20431">
    <property type="entry name" value="E_motif"/>
    <property type="match status" value="1"/>
</dbReference>
<dbReference type="Proteomes" id="UP000636709">
    <property type="component" value="Unassembled WGS sequence"/>
</dbReference>
<proteinExistence type="predicted"/>
<dbReference type="PANTHER" id="PTHR47926:SF349">
    <property type="entry name" value="(WILD MALAYSIAN BANANA) HYPOTHETICAL PROTEIN"/>
    <property type="match status" value="1"/>
</dbReference>
<feature type="repeat" description="PPR" evidence="3">
    <location>
        <begin position="146"/>
        <end position="180"/>
    </location>
</feature>
<dbReference type="FunFam" id="1.25.40.10:FF:001681">
    <property type="entry name" value="Pentatricopeptide repeat-containing protein At4g33170 family"/>
    <property type="match status" value="1"/>
</dbReference>
<dbReference type="InterPro" id="IPR002885">
    <property type="entry name" value="PPR_rpt"/>
</dbReference>
<dbReference type="InterPro" id="IPR011990">
    <property type="entry name" value="TPR-like_helical_dom_sf"/>
</dbReference>
<dbReference type="InterPro" id="IPR046960">
    <property type="entry name" value="PPR_At4g14850-like_plant"/>
</dbReference>
<dbReference type="OrthoDB" id="185373at2759"/>
<dbReference type="FunFam" id="1.25.40.10:FF:000351">
    <property type="entry name" value="Pentatricopeptide repeat-containing protein"/>
    <property type="match status" value="1"/>
</dbReference>
<dbReference type="NCBIfam" id="TIGR00756">
    <property type="entry name" value="PPR"/>
    <property type="match status" value="4"/>
</dbReference>
<dbReference type="Gene3D" id="1.25.40.10">
    <property type="entry name" value="Tetratricopeptide repeat domain"/>
    <property type="match status" value="4"/>
</dbReference>
<evidence type="ECO:0000313" key="6">
    <source>
        <dbReference type="Proteomes" id="UP000636709"/>
    </source>
</evidence>
<dbReference type="Pfam" id="PF01535">
    <property type="entry name" value="PPR"/>
    <property type="match status" value="5"/>
</dbReference>
<evidence type="ECO:0000256" key="4">
    <source>
        <dbReference type="SAM" id="MobiDB-lite"/>
    </source>
</evidence>
<dbReference type="Pfam" id="PF13041">
    <property type="entry name" value="PPR_2"/>
    <property type="match status" value="1"/>
</dbReference>
<feature type="repeat" description="PPR" evidence="3">
    <location>
        <begin position="349"/>
        <end position="383"/>
    </location>
</feature>
<dbReference type="InterPro" id="IPR046848">
    <property type="entry name" value="E_motif"/>
</dbReference>
<keyword evidence="2" id="KW-0809">Transit peptide</keyword>
<feature type="region of interest" description="Disordered" evidence="4">
    <location>
        <begin position="50"/>
        <end position="78"/>
    </location>
</feature>
<evidence type="ECO:0008006" key="7">
    <source>
        <dbReference type="Google" id="ProtNLM"/>
    </source>
</evidence>
<evidence type="ECO:0000256" key="3">
    <source>
        <dbReference type="PROSITE-ProRule" id="PRU00708"/>
    </source>
</evidence>
<accession>A0A835AJC5</accession>
<dbReference type="PANTHER" id="PTHR47926">
    <property type="entry name" value="PENTATRICOPEPTIDE REPEAT-CONTAINING PROTEIN"/>
    <property type="match status" value="1"/>
</dbReference>
<dbReference type="GO" id="GO:0009451">
    <property type="term" value="P:RNA modification"/>
    <property type="evidence" value="ECO:0007669"/>
    <property type="project" value="InterPro"/>
</dbReference>
<organism evidence="5 6">
    <name type="scientific">Digitaria exilis</name>
    <dbReference type="NCBI Taxonomy" id="1010633"/>
    <lineage>
        <taxon>Eukaryota</taxon>
        <taxon>Viridiplantae</taxon>
        <taxon>Streptophyta</taxon>
        <taxon>Embryophyta</taxon>
        <taxon>Tracheophyta</taxon>
        <taxon>Spermatophyta</taxon>
        <taxon>Magnoliopsida</taxon>
        <taxon>Liliopsida</taxon>
        <taxon>Poales</taxon>
        <taxon>Poaceae</taxon>
        <taxon>PACMAD clade</taxon>
        <taxon>Panicoideae</taxon>
        <taxon>Panicodae</taxon>
        <taxon>Paniceae</taxon>
        <taxon>Anthephorinae</taxon>
        <taxon>Digitaria</taxon>
    </lineage>
</organism>
<feature type="repeat" description="PPR" evidence="3">
    <location>
        <begin position="450"/>
        <end position="484"/>
    </location>
</feature>
<comment type="caution">
    <text evidence="5">The sequence shown here is derived from an EMBL/GenBank/DDBJ whole genome shotgun (WGS) entry which is preliminary data.</text>
</comment>
<keyword evidence="1" id="KW-0677">Repeat</keyword>
<name>A0A835AJC5_9POAL</name>
<evidence type="ECO:0000256" key="1">
    <source>
        <dbReference type="ARBA" id="ARBA00022737"/>
    </source>
</evidence>